<evidence type="ECO:0000256" key="3">
    <source>
        <dbReference type="SAM" id="MobiDB-lite"/>
    </source>
</evidence>
<feature type="domain" description="Phospholipase/carboxylesterase/thioesterase" evidence="4">
    <location>
        <begin position="60"/>
        <end position="249"/>
    </location>
</feature>
<dbReference type="PANTHER" id="PTHR10655">
    <property type="entry name" value="LYSOPHOSPHOLIPASE-RELATED"/>
    <property type="match status" value="1"/>
</dbReference>
<comment type="similarity">
    <text evidence="1">Belongs to the AB hydrolase superfamily. AB hydrolase 2 family.</text>
</comment>
<dbReference type="GO" id="GO:0016787">
    <property type="term" value="F:hydrolase activity"/>
    <property type="evidence" value="ECO:0007669"/>
    <property type="project" value="UniProtKB-KW"/>
</dbReference>
<dbReference type="InterPro" id="IPR003140">
    <property type="entry name" value="PLipase/COase/thioEstase"/>
</dbReference>
<gene>
    <name evidence="5" type="ORF">FIV50_14100</name>
</gene>
<dbReference type="OrthoDB" id="9780848at2"/>
<dbReference type="Proteomes" id="UP000316125">
    <property type="component" value="Chromosome"/>
</dbReference>
<evidence type="ECO:0000313" key="6">
    <source>
        <dbReference type="Proteomes" id="UP000316125"/>
    </source>
</evidence>
<evidence type="ECO:0000256" key="2">
    <source>
        <dbReference type="ARBA" id="ARBA00022801"/>
    </source>
</evidence>
<dbReference type="Pfam" id="PF02230">
    <property type="entry name" value="Abhydrolase_2"/>
    <property type="match status" value="1"/>
</dbReference>
<evidence type="ECO:0000256" key="1">
    <source>
        <dbReference type="ARBA" id="ARBA00006499"/>
    </source>
</evidence>
<dbReference type="Gene3D" id="3.40.50.1820">
    <property type="entry name" value="alpha/beta hydrolase"/>
    <property type="match status" value="1"/>
</dbReference>
<dbReference type="InterPro" id="IPR050565">
    <property type="entry name" value="LYPA1-2/EST-like"/>
</dbReference>
<dbReference type="AlphaFoldDB" id="A0A4Y5YSK6"/>
<evidence type="ECO:0000259" key="4">
    <source>
        <dbReference type="Pfam" id="PF02230"/>
    </source>
</evidence>
<sequence length="256" mass="27544">MSPFYQPHPRPNTDLRPGPAYDPRSAPASVGGRWQDGRVSEELMIDGLLTRWSTEDRAGMPLLVLLHGYGADEHDLFGLVPYLPEGIAVASVAAPLAPPWPMPGRSWYAIEGLDGRSAASVTLAAEAFLRWLDDARADAPAVALLGFSQGAAVALQAMRLVPQSIDTVVALSGYAAAGELPGDAALTESRPHVFWGRGTNDQVIPEALVAHTAEWLPGHSELSGRVYTGLTHSISEEELRDVHVFLTRWLERAAQA</sequence>
<dbReference type="EMBL" id="CP041040">
    <property type="protein sequence ID" value="QDE35820.1"/>
    <property type="molecule type" value="Genomic_DNA"/>
</dbReference>
<dbReference type="InterPro" id="IPR029058">
    <property type="entry name" value="AB_hydrolase_fold"/>
</dbReference>
<dbReference type="SUPFAM" id="SSF53474">
    <property type="entry name" value="alpha/beta-Hydrolases"/>
    <property type="match status" value="1"/>
</dbReference>
<keyword evidence="2" id="KW-0378">Hydrolase</keyword>
<feature type="region of interest" description="Disordered" evidence="3">
    <location>
        <begin position="1"/>
        <end position="33"/>
    </location>
</feature>
<reference evidence="5 6" key="1">
    <citation type="submission" date="2019-06" db="EMBL/GenBank/DDBJ databases">
        <title>Complete genome of Microbacterium foliorum M2.</title>
        <authorList>
            <person name="Cao G."/>
        </authorList>
    </citation>
    <scope>NUCLEOTIDE SEQUENCE [LARGE SCALE GENOMIC DNA]</scope>
    <source>
        <strain evidence="5 6">M2</strain>
    </source>
</reference>
<organism evidence="5 6">
    <name type="scientific">Microbacterium foliorum</name>
    <dbReference type="NCBI Taxonomy" id="104336"/>
    <lineage>
        <taxon>Bacteria</taxon>
        <taxon>Bacillati</taxon>
        <taxon>Actinomycetota</taxon>
        <taxon>Actinomycetes</taxon>
        <taxon>Micrococcales</taxon>
        <taxon>Microbacteriaceae</taxon>
        <taxon>Microbacterium</taxon>
    </lineage>
</organism>
<dbReference type="PANTHER" id="PTHR10655:SF17">
    <property type="entry name" value="LYSOPHOSPHOLIPASE-LIKE PROTEIN 1"/>
    <property type="match status" value="1"/>
</dbReference>
<proteinExistence type="inferred from homology"/>
<protein>
    <submittedName>
        <fullName evidence="5">Esterase</fullName>
    </submittedName>
</protein>
<feature type="compositionally biased region" description="Pro residues" evidence="3">
    <location>
        <begin position="1"/>
        <end position="10"/>
    </location>
</feature>
<name>A0A4Y5YSK6_9MICO</name>
<accession>A0A4Y5YSK6</accession>
<evidence type="ECO:0000313" key="5">
    <source>
        <dbReference type="EMBL" id="QDE35820.1"/>
    </source>
</evidence>